<dbReference type="KEGG" id="pbl:PAAG_11266"/>
<dbReference type="Proteomes" id="UP000002059">
    <property type="component" value="Partially assembled WGS sequence"/>
</dbReference>
<sequence>MKNSSSSSSGSGSSSSSSGCPNTIVVASIEGMDVVAFLNSAWVGESSPLTHSPTGPRQAQGTRSQVEWDLLFPGEAAA</sequence>
<feature type="compositionally biased region" description="Low complexity" evidence="1">
    <location>
        <begin position="1"/>
        <end position="19"/>
    </location>
</feature>
<dbReference type="AlphaFoldDB" id="A0A0A2V307"/>
<protein>
    <submittedName>
        <fullName evidence="2">Uncharacterized protein</fullName>
    </submittedName>
</protein>
<gene>
    <name evidence="2" type="ORF">PAAG_11266</name>
</gene>
<organism evidence="2 3">
    <name type="scientific">Paracoccidioides lutzii (strain ATCC MYA-826 / Pb01)</name>
    <name type="common">Paracoccidioides brasiliensis</name>
    <dbReference type="NCBI Taxonomy" id="502779"/>
    <lineage>
        <taxon>Eukaryota</taxon>
        <taxon>Fungi</taxon>
        <taxon>Dikarya</taxon>
        <taxon>Ascomycota</taxon>
        <taxon>Pezizomycotina</taxon>
        <taxon>Eurotiomycetes</taxon>
        <taxon>Eurotiomycetidae</taxon>
        <taxon>Onygenales</taxon>
        <taxon>Ajellomycetaceae</taxon>
        <taxon>Paracoccidioides</taxon>
    </lineage>
</organism>
<evidence type="ECO:0000313" key="2">
    <source>
        <dbReference type="EMBL" id="KGQ01878.1"/>
    </source>
</evidence>
<dbReference type="GeneID" id="26970328"/>
<reference evidence="2 3" key="1">
    <citation type="journal article" date="2011" name="PLoS Genet.">
        <title>Comparative genomic analysis of human fungal pathogens causing paracoccidioidomycosis.</title>
        <authorList>
            <person name="Desjardins C.A."/>
            <person name="Champion M.D."/>
            <person name="Holder J.W."/>
            <person name="Muszewska A."/>
            <person name="Goldberg J."/>
            <person name="Bailao A.M."/>
            <person name="Brigido M.M."/>
            <person name="Ferreira M.E."/>
            <person name="Garcia A.M."/>
            <person name="Grynberg M."/>
            <person name="Gujja S."/>
            <person name="Heiman D.I."/>
            <person name="Henn M.R."/>
            <person name="Kodira C.D."/>
            <person name="Leon-Narvaez H."/>
            <person name="Longo L.V."/>
            <person name="Ma L.J."/>
            <person name="Malavazi I."/>
            <person name="Matsuo A.L."/>
            <person name="Morais F.V."/>
            <person name="Pereira M."/>
            <person name="Rodriguez-Brito S."/>
            <person name="Sakthikumar S."/>
            <person name="Salem-Izacc S.M."/>
            <person name="Sykes S.M."/>
            <person name="Teixeira M.M."/>
            <person name="Vallejo M.C."/>
            <person name="Walter M.E."/>
            <person name="Yandava C."/>
            <person name="Young S."/>
            <person name="Zeng Q."/>
            <person name="Zucker J."/>
            <person name="Felipe M.S."/>
            <person name="Goldman G.H."/>
            <person name="Haas B.J."/>
            <person name="McEwen J.G."/>
            <person name="Nino-Vega G."/>
            <person name="Puccia R."/>
            <person name="San-Blas G."/>
            <person name="Soares C.M."/>
            <person name="Birren B.W."/>
            <person name="Cuomo C.A."/>
        </authorList>
    </citation>
    <scope>NUCLEOTIDE SEQUENCE [LARGE SCALE GENOMIC DNA]</scope>
    <source>
        <strain evidence="3">ATCC MYA-826 / Pb01</strain>
    </source>
</reference>
<feature type="region of interest" description="Disordered" evidence="1">
    <location>
        <begin position="45"/>
        <end position="66"/>
    </location>
</feature>
<feature type="compositionally biased region" description="Polar residues" evidence="1">
    <location>
        <begin position="47"/>
        <end position="65"/>
    </location>
</feature>
<evidence type="ECO:0000256" key="1">
    <source>
        <dbReference type="SAM" id="MobiDB-lite"/>
    </source>
</evidence>
<dbReference type="HOGENOM" id="CLU_2622666_0_0_1"/>
<dbReference type="PROSITE" id="PS51257">
    <property type="entry name" value="PROKAR_LIPOPROTEIN"/>
    <property type="match status" value="1"/>
</dbReference>
<proteinExistence type="predicted"/>
<dbReference type="RefSeq" id="XP_015703365.1">
    <property type="nucleotide sequence ID" value="XM_015846943.1"/>
</dbReference>
<dbReference type="EMBL" id="KN293994">
    <property type="protein sequence ID" value="KGQ01878.1"/>
    <property type="molecule type" value="Genomic_DNA"/>
</dbReference>
<dbReference type="VEuPathDB" id="FungiDB:PAAG_11266"/>
<keyword evidence="3" id="KW-1185">Reference proteome</keyword>
<feature type="region of interest" description="Disordered" evidence="1">
    <location>
        <begin position="1"/>
        <end position="22"/>
    </location>
</feature>
<name>A0A0A2V307_PARBA</name>
<evidence type="ECO:0000313" key="3">
    <source>
        <dbReference type="Proteomes" id="UP000002059"/>
    </source>
</evidence>
<accession>A0A0A2V307</accession>